<organism evidence="3 4">
    <name type="scientific">Pseudomonas batumici</name>
    <dbReference type="NCBI Taxonomy" id="226910"/>
    <lineage>
        <taxon>Bacteria</taxon>
        <taxon>Pseudomonadati</taxon>
        <taxon>Pseudomonadota</taxon>
        <taxon>Gammaproteobacteria</taxon>
        <taxon>Pseudomonadales</taxon>
        <taxon>Pseudomonadaceae</taxon>
        <taxon>Pseudomonas</taxon>
    </lineage>
</organism>
<dbReference type="InterPro" id="IPR007863">
    <property type="entry name" value="Peptidase_M16_C"/>
</dbReference>
<keyword evidence="4" id="KW-1185">Reference proteome</keyword>
<reference evidence="3 4" key="1">
    <citation type="submission" date="2015-01" db="EMBL/GenBank/DDBJ databases">
        <title>Complete genome of Pseudomonas batumici UCM B-321 producer of the batumin antibiotic with strong antistaphilococcal and potential anticancer activity.</title>
        <authorList>
            <person name="Klochko V.V."/>
            <person name="Zelena L.B."/>
            <person name="Elena K.A."/>
            <person name="Reva O.N."/>
        </authorList>
    </citation>
    <scope>NUCLEOTIDE SEQUENCE [LARGE SCALE GENOMIC DNA]</scope>
    <source>
        <strain evidence="3 4">UCM B-321</strain>
    </source>
</reference>
<keyword evidence="3" id="KW-0378">Hydrolase</keyword>
<evidence type="ECO:0000313" key="3">
    <source>
        <dbReference type="EMBL" id="KIH80867.1"/>
    </source>
</evidence>
<comment type="caution">
    <text evidence="3">The sequence shown here is derived from an EMBL/GenBank/DDBJ whole genome shotgun (WGS) entry which is preliminary data.</text>
</comment>
<dbReference type="Proteomes" id="UP000031535">
    <property type="component" value="Unassembled WGS sequence"/>
</dbReference>
<protein>
    <submittedName>
        <fullName evidence="3">Zinc protease</fullName>
    </submittedName>
</protein>
<dbReference type="STRING" id="226910.UCMB321_5165"/>
<dbReference type="PANTHER" id="PTHR11851:SF224">
    <property type="entry name" value="PROCESSING PROTEASE"/>
    <property type="match status" value="1"/>
</dbReference>
<dbReference type="AlphaFoldDB" id="A0A0C2I6V6"/>
<sequence>MSQSKGPRFALLALTLAVAAGGIGFYLFDLRNSQASQALDAAKAGNKLQSLAELDSKAPARRTLNVQTWKTAEGAKVLFVEAHELPMFNLNLTFAAGSSQDGKAAGLAALTNAMLNEGVAGKDVGAIAQGFEGLGADFGNGSYKDMAIASLRSLSAPDKRGPALKLFAEVVGRPTFPADSLARIKNQLLAGFEYQKQNPGKLASLELSKRLYGDHPYAHSSEGTAQSIPPITLEQLRAFHAKAYAAGNVVIALVGDLSRNEAEGIAAQVSAALPKGPALPKIAQPEEPKASLGHIEFPSKQTTILMAQQGIDRTDPDYAALSLGNQILGGGGFGTRLMSEVREKRGLTYGVYSGFSPMQARGPFQINLQTRAEMSEGTLKLVDDVVADYLKNGPTQKELDDAKREMTGSFPLSNASNSSIVGQLGVMGFYDLPLDYLENFVQQTQALTVDQVKSAMNKHLSVDRMIVVTAGPTVPQKPLPPPTDKPTEQPLGVPEH</sequence>
<dbReference type="GO" id="GO:0046872">
    <property type="term" value="F:metal ion binding"/>
    <property type="evidence" value="ECO:0007669"/>
    <property type="project" value="InterPro"/>
</dbReference>
<evidence type="ECO:0000313" key="4">
    <source>
        <dbReference type="Proteomes" id="UP000031535"/>
    </source>
</evidence>
<evidence type="ECO:0000256" key="1">
    <source>
        <dbReference type="SAM" id="MobiDB-lite"/>
    </source>
</evidence>
<feature type="region of interest" description="Disordered" evidence="1">
    <location>
        <begin position="472"/>
        <end position="496"/>
    </location>
</feature>
<dbReference type="RefSeq" id="WP_040071503.1">
    <property type="nucleotide sequence ID" value="NZ_JXDG01000068.1"/>
</dbReference>
<accession>A0A0C2I6V6</accession>
<dbReference type="Pfam" id="PF05193">
    <property type="entry name" value="Peptidase_M16_C"/>
    <property type="match status" value="1"/>
</dbReference>
<keyword evidence="3" id="KW-0645">Protease</keyword>
<dbReference type="OrthoDB" id="9811314at2"/>
<dbReference type="PANTHER" id="PTHR11851">
    <property type="entry name" value="METALLOPROTEASE"/>
    <property type="match status" value="1"/>
</dbReference>
<dbReference type="InterPro" id="IPR011249">
    <property type="entry name" value="Metalloenz_LuxS/M16"/>
</dbReference>
<feature type="compositionally biased region" description="Pro residues" evidence="1">
    <location>
        <begin position="475"/>
        <end position="484"/>
    </location>
</feature>
<dbReference type="InterPro" id="IPR050361">
    <property type="entry name" value="MPP/UQCRC_Complex"/>
</dbReference>
<proteinExistence type="predicted"/>
<dbReference type="EMBL" id="JXDG01000068">
    <property type="protein sequence ID" value="KIH80867.1"/>
    <property type="molecule type" value="Genomic_DNA"/>
</dbReference>
<dbReference type="GO" id="GO:0006508">
    <property type="term" value="P:proteolysis"/>
    <property type="evidence" value="ECO:0007669"/>
    <property type="project" value="UniProtKB-KW"/>
</dbReference>
<dbReference type="PATRIC" id="fig|226910.6.peg.5154"/>
<name>A0A0C2I6V6_9PSED</name>
<gene>
    <name evidence="3" type="ORF">UCMB321_5165</name>
</gene>
<dbReference type="GO" id="GO:0008233">
    <property type="term" value="F:peptidase activity"/>
    <property type="evidence" value="ECO:0007669"/>
    <property type="project" value="UniProtKB-KW"/>
</dbReference>
<dbReference type="Gene3D" id="3.30.830.10">
    <property type="entry name" value="Metalloenzyme, LuxS/M16 peptidase-like"/>
    <property type="match status" value="2"/>
</dbReference>
<evidence type="ECO:0000259" key="2">
    <source>
        <dbReference type="Pfam" id="PF05193"/>
    </source>
</evidence>
<feature type="domain" description="Peptidase M16 C-terminal" evidence="2">
    <location>
        <begin position="231"/>
        <end position="405"/>
    </location>
</feature>
<dbReference type="SUPFAM" id="SSF63411">
    <property type="entry name" value="LuxS/MPP-like metallohydrolase"/>
    <property type="match status" value="2"/>
</dbReference>